<dbReference type="GO" id="GO:0016020">
    <property type="term" value="C:membrane"/>
    <property type="evidence" value="ECO:0007669"/>
    <property type="project" value="UniProtKB-SubCell"/>
</dbReference>
<feature type="transmembrane region" description="Helical" evidence="5">
    <location>
        <begin position="298"/>
        <end position="324"/>
    </location>
</feature>
<comment type="caution">
    <text evidence="7">The sequence shown here is derived from an EMBL/GenBank/DDBJ whole genome shotgun (WGS) entry which is preliminary data.</text>
</comment>
<dbReference type="Proteomes" id="UP000620124">
    <property type="component" value="Unassembled WGS sequence"/>
</dbReference>
<keyword evidence="4 5" id="KW-0472">Membrane</keyword>
<dbReference type="EMBL" id="JACAZI010000013">
    <property type="protein sequence ID" value="KAF7345975.1"/>
    <property type="molecule type" value="Genomic_DNA"/>
</dbReference>
<proteinExistence type="predicted"/>
<feature type="transmembrane region" description="Helical" evidence="5">
    <location>
        <begin position="220"/>
        <end position="240"/>
    </location>
</feature>
<dbReference type="Pfam" id="PF07690">
    <property type="entry name" value="MFS_1"/>
    <property type="match status" value="1"/>
</dbReference>
<evidence type="ECO:0000256" key="5">
    <source>
        <dbReference type="SAM" id="Phobius"/>
    </source>
</evidence>
<feature type="transmembrane region" description="Helical" evidence="5">
    <location>
        <begin position="102"/>
        <end position="120"/>
    </location>
</feature>
<keyword evidence="2 5" id="KW-0812">Transmembrane</keyword>
<comment type="subcellular location">
    <subcellularLocation>
        <location evidence="1">Membrane</location>
        <topology evidence="1">Multi-pass membrane protein</topology>
    </subcellularLocation>
</comment>
<accession>A0A8H6XQ76</accession>
<keyword evidence="3 5" id="KW-1133">Transmembrane helix</keyword>
<evidence type="ECO:0000313" key="8">
    <source>
        <dbReference type="Proteomes" id="UP000620124"/>
    </source>
</evidence>
<dbReference type="AlphaFoldDB" id="A0A8H6XQ76"/>
<protein>
    <submittedName>
        <fullName evidence="7">Putative efflux pump antibiotic resistance protein</fullName>
    </submittedName>
</protein>
<evidence type="ECO:0000256" key="1">
    <source>
        <dbReference type="ARBA" id="ARBA00004141"/>
    </source>
</evidence>
<dbReference type="OrthoDB" id="6770063at2759"/>
<evidence type="ECO:0000256" key="2">
    <source>
        <dbReference type="ARBA" id="ARBA00022692"/>
    </source>
</evidence>
<dbReference type="PANTHER" id="PTHR23502:SF60">
    <property type="entry name" value="MAJOR FACILITATOR SUPERFAMILY (MFS) PROFILE DOMAIN-CONTAINING PROTEIN-RELATED"/>
    <property type="match status" value="1"/>
</dbReference>
<dbReference type="InterPro" id="IPR036259">
    <property type="entry name" value="MFS_trans_sf"/>
</dbReference>
<dbReference type="GO" id="GO:0022857">
    <property type="term" value="F:transmembrane transporter activity"/>
    <property type="evidence" value="ECO:0007669"/>
    <property type="project" value="InterPro"/>
</dbReference>
<name>A0A8H6XQ76_9AGAR</name>
<dbReference type="PANTHER" id="PTHR23502">
    <property type="entry name" value="MAJOR FACILITATOR SUPERFAMILY"/>
    <property type="match status" value="1"/>
</dbReference>
<evidence type="ECO:0000256" key="3">
    <source>
        <dbReference type="ARBA" id="ARBA00022989"/>
    </source>
</evidence>
<dbReference type="Gene3D" id="1.20.1720.10">
    <property type="entry name" value="Multidrug resistance protein D"/>
    <property type="match status" value="1"/>
</dbReference>
<evidence type="ECO:0000313" key="7">
    <source>
        <dbReference type="EMBL" id="KAF7345975.1"/>
    </source>
</evidence>
<evidence type="ECO:0000256" key="4">
    <source>
        <dbReference type="ARBA" id="ARBA00023136"/>
    </source>
</evidence>
<gene>
    <name evidence="7" type="ORF">MVEN_01620100</name>
</gene>
<keyword evidence="8" id="KW-1185">Reference proteome</keyword>
<dbReference type="InterPro" id="IPR020846">
    <property type="entry name" value="MFS_dom"/>
</dbReference>
<feature type="transmembrane region" description="Helical" evidence="5">
    <location>
        <begin position="157"/>
        <end position="179"/>
    </location>
</feature>
<dbReference type="PROSITE" id="PS50850">
    <property type="entry name" value="MFS"/>
    <property type="match status" value="1"/>
</dbReference>
<reference evidence="7" key="1">
    <citation type="submission" date="2020-05" db="EMBL/GenBank/DDBJ databases">
        <title>Mycena genomes resolve the evolution of fungal bioluminescence.</title>
        <authorList>
            <person name="Tsai I.J."/>
        </authorList>
    </citation>
    <scope>NUCLEOTIDE SEQUENCE</scope>
    <source>
        <strain evidence="7">CCC161011</strain>
    </source>
</reference>
<sequence>MPANNQTTLGIAVAITVAPSVPDVELALIVSTTNKVRDSDPYLIAFIQPIDPSNPKDWPHSRKIAVTDVLSAIGFCPIMAGTIMAPALPTIKTELHMNSTEVVMALSIYLLATAFGPLAIGPLSEIHRRKNILHICNAWFLVWNLVCVFADTKCLLIAARFLAEFGASSTYALAGGVLGDVWRPEERGRSLCLYLLIQLLGAAVGPIIGGFMAARTTWRWMFWSISIFQAAMLVAEMAIFQETYAPIILRQRAAHLRRSTGNLQYRTVYERQDNSKSVPTVLARALTRPMRQLALHPIIQITFLIQAWSYGIVYLVLASFASLWTGQYDQSIELSGPHYIAYAAGEIAGRSADPSWIATTACADARKTASTAPNPASS</sequence>
<evidence type="ECO:0000259" key="6">
    <source>
        <dbReference type="PROSITE" id="PS50850"/>
    </source>
</evidence>
<dbReference type="InterPro" id="IPR011701">
    <property type="entry name" value="MFS"/>
</dbReference>
<feature type="domain" description="Major facilitator superfamily (MFS) profile" evidence="6">
    <location>
        <begin position="66"/>
        <end position="378"/>
    </location>
</feature>
<dbReference type="SUPFAM" id="SSF103473">
    <property type="entry name" value="MFS general substrate transporter"/>
    <property type="match status" value="1"/>
</dbReference>
<feature type="transmembrane region" description="Helical" evidence="5">
    <location>
        <begin position="191"/>
        <end position="214"/>
    </location>
</feature>
<feature type="transmembrane region" description="Helical" evidence="5">
    <location>
        <begin position="69"/>
        <end position="90"/>
    </location>
</feature>
<organism evidence="7 8">
    <name type="scientific">Mycena venus</name>
    <dbReference type="NCBI Taxonomy" id="2733690"/>
    <lineage>
        <taxon>Eukaryota</taxon>
        <taxon>Fungi</taxon>
        <taxon>Dikarya</taxon>
        <taxon>Basidiomycota</taxon>
        <taxon>Agaricomycotina</taxon>
        <taxon>Agaricomycetes</taxon>
        <taxon>Agaricomycetidae</taxon>
        <taxon>Agaricales</taxon>
        <taxon>Marasmiineae</taxon>
        <taxon>Mycenaceae</taxon>
        <taxon>Mycena</taxon>
    </lineage>
</organism>
<feature type="transmembrane region" description="Helical" evidence="5">
    <location>
        <begin position="132"/>
        <end position="151"/>
    </location>
</feature>